<reference evidence="2" key="1">
    <citation type="submission" date="2022-11" db="UniProtKB">
        <authorList>
            <consortium name="WormBaseParasite"/>
        </authorList>
    </citation>
    <scope>IDENTIFICATION</scope>
</reference>
<evidence type="ECO:0000313" key="1">
    <source>
        <dbReference type="Proteomes" id="UP000887580"/>
    </source>
</evidence>
<protein>
    <submittedName>
        <fullName evidence="2">Uncharacterized protein</fullName>
    </submittedName>
</protein>
<proteinExistence type="predicted"/>
<evidence type="ECO:0000313" key="2">
    <source>
        <dbReference type="WBParaSite" id="PS1159_v2.g8909.t1"/>
    </source>
</evidence>
<sequence length="453" mass="52758">MLLRILIIISCLSLIYPCFGNENNNESNSNSSRNDAYVSILSSENFVIAAKIIAFQLHNFSPKIPFILFCTEDISNQTFSELEIYGAKTKRISKIDTPFLENHPQKKFQYTKTALWCHTEYTRVVYLDLDILVLTDISELFECGEFCASLRHSDMFNAGIFTFRPNNKTCKNMSEQKTSLKSYDGGDQGFLNSYYNDLKFSPMFNPLNLSSKEHHRSLRLSAIYNYDIGMYYLSGRMLIEPKIIHYTLVFLKPWIWWTYPIFDLNWKWLEIRGKMEKIHGREDDIISNILIETIVMISLFGAYLITCLRAPQMTSECSTNVRNCEKRFIGFLMIGFSFLISFALTPEQMWPTHAWALFTFNMATFLSFFLAFYSKHRLMTDLSFSSFLQAGLAVIGPILLAWNCLYFIENLGRRYLCGILFIAGFILGLNEIIKLILFSKNCRQFRYLSLRKQ</sequence>
<organism evidence="1 2">
    <name type="scientific">Panagrolaimus sp. PS1159</name>
    <dbReference type="NCBI Taxonomy" id="55785"/>
    <lineage>
        <taxon>Eukaryota</taxon>
        <taxon>Metazoa</taxon>
        <taxon>Ecdysozoa</taxon>
        <taxon>Nematoda</taxon>
        <taxon>Chromadorea</taxon>
        <taxon>Rhabditida</taxon>
        <taxon>Tylenchina</taxon>
        <taxon>Panagrolaimomorpha</taxon>
        <taxon>Panagrolaimoidea</taxon>
        <taxon>Panagrolaimidae</taxon>
        <taxon>Panagrolaimus</taxon>
    </lineage>
</organism>
<accession>A0AC35GUV0</accession>
<name>A0AC35GUV0_9BILA</name>
<dbReference type="WBParaSite" id="PS1159_v2.g8909.t1">
    <property type="protein sequence ID" value="PS1159_v2.g8909.t1"/>
    <property type="gene ID" value="PS1159_v2.g8909"/>
</dbReference>
<dbReference type="Proteomes" id="UP000887580">
    <property type="component" value="Unplaced"/>
</dbReference>